<keyword evidence="2" id="KW-1185">Reference proteome</keyword>
<comment type="caution">
    <text evidence="1">The sequence shown here is derived from an EMBL/GenBank/DDBJ whole genome shotgun (WGS) entry which is preliminary data.</text>
</comment>
<dbReference type="eggNOG" id="ENOG5033Z9D">
    <property type="taxonomic scope" value="Bacteria"/>
</dbReference>
<dbReference type="RefSeq" id="WP_009542161.1">
    <property type="nucleotide sequence ID" value="NZ_ANHY01000020.1"/>
</dbReference>
<dbReference type="Proteomes" id="UP000009881">
    <property type="component" value="Unassembled WGS sequence"/>
</dbReference>
<dbReference type="EMBL" id="ANHY01000020">
    <property type="protein sequence ID" value="EKV27263.1"/>
    <property type="molecule type" value="Genomic_DNA"/>
</dbReference>
<organism evidence="1 2">
    <name type="scientific">Caenispirillum salinarum AK4</name>
    <dbReference type="NCBI Taxonomy" id="1238182"/>
    <lineage>
        <taxon>Bacteria</taxon>
        <taxon>Pseudomonadati</taxon>
        <taxon>Pseudomonadota</taxon>
        <taxon>Alphaproteobacteria</taxon>
        <taxon>Rhodospirillales</taxon>
        <taxon>Novispirillaceae</taxon>
        <taxon>Caenispirillum</taxon>
    </lineage>
</organism>
<protein>
    <submittedName>
        <fullName evidence="1">Uncharacterized protein</fullName>
    </submittedName>
</protein>
<dbReference type="STRING" id="1238182.C882_1765"/>
<sequence length="164" mass="17761">MSSSTFQRHGMPSAIIGLVAAPVPLWSVTSISLTSSYHLPPIGTQSDRVLMNSHDDRISLTAVLPGQLRFVWKEALETFAEQAIAWNPLQDLTNGEVGGLFLWTSMTLRTDIYIESLTFSASAQKRKALDVSMTLAHLPRPGLLPQALDVANVAISSAIDPFTG</sequence>
<gene>
    <name evidence="1" type="ORF">C882_1765</name>
</gene>
<accession>K9H9H4</accession>
<dbReference type="AlphaFoldDB" id="K9H9H4"/>
<reference evidence="1 2" key="1">
    <citation type="journal article" date="2013" name="Genome Announc.">
        <title>Draft Genome Sequence of an Alphaproteobacterium, Caenispirillum salinarum AK4(T), Isolated from a Solar Saltern.</title>
        <authorList>
            <person name="Khatri I."/>
            <person name="Singh A."/>
            <person name="Korpole S."/>
            <person name="Pinnaka A.K."/>
            <person name="Subramanian S."/>
        </authorList>
    </citation>
    <scope>NUCLEOTIDE SEQUENCE [LARGE SCALE GENOMIC DNA]</scope>
    <source>
        <strain evidence="1 2">AK4</strain>
    </source>
</reference>
<name>K9H9H4_9PROT</name>
<evidence type="ECO:0000313" key="2">
    <source>
        <dbReference type="Proteomes" id="UP000009881"/>
    </source>
</evidence>
<dbReference type="OrthoDB" id="3362595at2"/>
<evidence type="ECO:0000313" key="1">
    <source>
        <dbReference type="EMBL" id="EKV27263.1"/>
    </source>
</evidence>
<proteinExistence type="predicted"/>